<gene>
    <name evidence="2" type="ORF">UBRO2_00217</name>
    <name evidence="1" type="ORF">UBRO_01403</name>
</gene>
<organism evidence="1 3">
    <name type="scientific">Ustilago bromivora</name>
    <dbReference type="NCBI Taxonomy" id="307758"/>
    <lineage>
        <taxon>Eukaryota</taxon>
        <taxon>Fungi</taxon>
        <taxon>Dikarya</taxon>
        <taxon>Basidiomycota</taxon>
        <taxon>Ustilaginomycotina</taxon>
        <taxon>Ustilaginomycetes</taxon>
        <taxon>Ustilaginales</taxon>
        <taxon>Ustilaginaceae</taxon>
        <taxon>Ustilago</taxon>
    </lineage>
</organism>
<keyword evidence="4" id="KW-1185">Reference proteome</keyword>
<reference evidence="1" key="2">
    <citation type="submission" date="2016-04" db="EMBL/GenBank/DDBJ databases">
        <authorList>
            <person name="Evans L.H."/>
            <person name="Alamgir A."/>
            <person name="Owens N."/>
            <person name="Weber N.D."/>
            <person name="Virtaneva K."/>
            <person name="Barbian K."/>
            <person name="Babar A."/>
            <person name="Rosenke K."/>
        </authorList>
    </citation>
    <scope>NUCLEOTIDE SEQUENCE</scope>
    <source>
        <strain evidence="1">UB2112</strain>
    </source>
</reference>
<name>A0A1K0FYR3_9BASI</name>
<reference evidence="3" key="1">
    <citation type="submission" date="2016-04" db="EMBL/GenBank/DDBJ databases">
        <authorList>
            <person name="Guldener U."/>
            <person name="Guldener U."/>
        </authorList>
    </citation>
    <scope>NUCLEOTIDE SEQUENCE [LARGE SCALE GENOMIC DNA]</scope>
    <source>
        <strain evidence="3">UB2112</strain>
    </source>
</reference>
<dbReference type="OrthoDB" id="2555096at2759"/>
<dbReference type="EMBL" id="LT558119">
    <property type="protein sequence ID" value="SAM75520.1"/>
    <property type="molecule type" value="Genomic_DNA"/>
</dbReference>
<dbReference type="AlphaFoldDB" id="A0A1K0FYR3"/>
<dbReference type="InterPro" id="IPR027850">
    <property type="entry name" value="DUF4504"/>
</dbReference>
<reference evidence="2" key="3">
    <citation type="submission" date="2018-08" db="EMBL/GenBank/DDBJ databases">
        <authorList>
            <person name="Guldener U."/>
        </authorList>
    </citation>
    <scope>NUCLEOTIDE SEQUENCE</scope>
    <source>
        <strain evidence="2">UB2</strain>
    </source>
</reference>
<dbReference type="Proteomes" id="UP000179920">
    <property type="component" value="Chromosome III"/>
</dbReference>
<dbReference type="PANTHER" id="PTHR31366:SF2">
    <property type="entry name" value="UPF0739 PROTEIN C1ORF74"/>
    <property type="match status" value="1"/>
</dbReference>
<evidence type="ECO:0000313" key="2">
    <source>
        <dbReference type="EMBL" id="SYW74807.1"/>
    </source>
</evidence>
<dbReference type="PANTHER" id="PTHR31366">
    <property type="entry name" value="UPF0739 PROTEIN C1ORF74"/>
    <property type="match status" value="1"/>
</dbReference>
<proteinExistence type="predicted"/>
<protein>
    <submittedName>
        <fullName evidence="1">Uncharacterized protein</fullName>
    </submittedName>
</protein>
<accession>A0A1K0FYR3</accession>
<dbReference type="Proteomes" id="UP000658997">
    <property type="component" value="Unassembled WGS sequence"/>
</dbReference>
<dbReference type="Pfam" id="PF14953">
    <property type="entry name" value="DUF4504"/>
    <property type="match status" value="2"/>
</dbReference>
<evidence type="ECO:0000313" key="4">
    <source>
        <dbReference type="Proteomes" id="UP000658997"/>
    </source>
</evidence>
<dbReference type="EMBL" id="ULHB01000002">
    <property type="protein sequence ID" value="SYW74807.1"/>
    <property type="molecule type" value="Genomic_DNA"/>
</dbReference>
<evidence type="ECO:0000313" key="1">
    <source>
        <dbReference type="EMBL" id="SAM75520.1"/>
    </source>
</evidence>
<sequence length="336" mass="36735">MSKHRLLESEAVVELAQHISVVAFHSASGRRKVKPPRSGCSQIALQVLLVGHGLRRAALVDALSLSAAQASAISEALDSLSKQAHDESVALREVRLLYHAATSQTFIVSTRDSLWNDIASLKERSLQQSQSYPVLWVDARSTPQHNAPTATTTDTHTTQLIEAISEAVQRESPGNALVIFQPDQARIDTEEFQLVGVALAGLLLEYGAVYCLHKVSPSQDVEEYHNEVRPLKLKGEPTEEASFSASPTNCLGSQPLMLYRVTWSHHTDKMELLAFSVPERLSSEGGVEHLHEALTETFRSRLTRIDSVKSSAFARELSSGSISVDLTTVTLPQVAL</sequence>
<evidence type="ECO:0000313" key="3">
    <source>
        <dbReference type="Proteomes" id="UP000179920"/>
    </source>
</evidence>